<proteinExistence type="predicted"/>
<reference evidence="2 3" key="1">
    <citation type="journal article" date="2024" name="Front Chem Biol">
        <title>Unveiling the potential of Daldinia eschscholtzii MFLUCC 19-0629 through bioactivity and bioinformatics studies for enhanced sustainable agriculture production.</title>
        <authorList>
            <person name="Brooks S."/>
            <person name="Weaver J.A."/>
            <person name="Klomchit A."/>
            <person name="Alharthi S.A."/>
            <person name="Onlamun T."/>
            <person name="Nurani R."/>
            <person name="Vong T.K."/>
            <person name="Alberti F."/>
            <person name="Greco C."/>
        </authorList>
    </citation>
    <scope>NUCLEOTIDE SEQUENCE [LARGE SCALE GENOMIC DNA]</scope>
    <source>
        <strain evidence="2">MFLUCC 19-0629</strain>
    </source>
</reference>
<organism evidence="2 3">
    <name type="scientific">Daldinia eschscholtzii</name>
    <dbReference type="NCBI Taxonomy" id="292717"/>
    <lineage>
        <taxon>Eukaryota</taxon>
        <taxon>Fungi</taxon>
        <taxon>Dikarya</taxon>
        <taxon>Ascomycota</taxon>
        <taxon>Pezizomycotina</taxon>
        <taxon>Sordariomycetes</taxon>
        <taxon>Xylariomycetidae</taxon>
        <taxon>Xylariales</taxon>
        <taxon>Hypoxylaceae</taxon>
        <taxon>Daldinia</taxon>
    </lineage>
</organism>
<dbReference type="Proteomes" id="UP001369815">
    <property type="component" value="Unassembled WGS sequence"/>
</dbReference>
<dbReference type="AlphaFoldDB" id="A0AAX6MR47"/>
<feature type="compositionally biased region" description="Basic and acidic residues" evidence="1">
    <location>
        <begin position="14"/>
        <end position="37"/>
    </location>
</feature>
<evidence type="ECO:0000256" key="1">
    <source>
        <dbReference type="SAM" id="MobiDB-lite"/>
    </source>
</evidence>
<dbReference type="InterPro" id="IPR056539">
    <property type="entry name" value="NuiA-like"/>
</dbReference>
<dbReference type="EMBL" id="JBANMG010000003">
    <property type="protein sequence ID" value="KAK6955099.1"/>
    <property type="molecule type" value="Genomic_DNA"/>
</dbReference>
<comment type="caution">
    <text evidence="2">The sequence shown here is derived from an EMBL/GenBank/DDBJ whole genome shotgun (WGS) entry which is preliminary data.</text>
</comment>
<gene>
    <name evidence="2" type="ORF">Daesc_002729</name>
</gene>
<dbReference type="PANTHER" id="PTHR42093:SF1">
    <property type="match status" value="1"/>
</dbReference>
<evidence type="ECO:0000313" key="2">
    <source>
        <dbReference type="EMBL" id="KAK6955099.1"/>
    </source>
</evidence>
<dbReference type="PANTHER" id="PTHR42093">
    <property type="match status" value="1"/>
</dbReference>
<feature type="region of interest" description="Disordered" evidence="1">
    <location>
        <begin position="1"/>
        <end position="39"/>
    </location>
</feature>
<keyword evidence="3" id="KW-1185">Reference proteome</keyword>
<evidence type="ECO:0000313" key="3">
    <source>
        <dbReference type="Proteomes" id="UP001369815"/>
    </source>
</evidence>
<name>A0AAX6MR47_9PEZI</name>
<dbReference type="Pfam" id="PF23151">
    <property type="entry name" value="NuiA_2"/>
    <property type="match status" value="1"/>
</dbReference>
<accession>A0AAX6MR47</accession>
<protein>
    <submittedName>
        <fullName evidence="2">Uncharacterized protein</fullName>
    </submittedName>
</protein>
<sequence>MASDDDYMAFLNKANKDPSEGDKKAQSASKQEFKATDDGAQIPAIIQEATKDAFYVSDADEPFVPVYLAWDESGKGLPDEEEFASLIHHPDPSSAEIEIQDPADWDAQGQYKSILDAVRKAGKGNDVRVYRVSKGGVKVEYWVVTTEGNGPGAKLVGAKALAIES</sequence>
<dbReference type="Gene3D" id="3.40.1460.10">
    <property type="entry name" value="Nuclease A inhibitor-like"/>
    <property type="match status" value="1"/>
</dbReference>